<dbReference type="EMBL" id="RJTH01000006">
    <property type="protein sequence ID" value="RUM23885.1"/>
    <property type="molecule type" value="Genomic_DNA"/>
</dbReference>
<protein>
    <submittedName>
        <fullName evidence="2">Uncharacterized protein</fullName>
    </submittedName>
</protein>
<keyword evidence="3" id="KW-1185">Reference proteome</keyword>
<keyword evidence="1" id="KW-0472">Membrane</keyword>
<dbReference type="AlphaFoldDB" id="A0A3S0TAM5"/>
<reference evidence="3" key="1">
    <citation type="submission" date="2018-11" db="EMBL/GenBank/DDBJ databases">
        <title>Rhizobium chutanense sp. nov., isolated from root nodules of Phaseolus vulgaris in China.</title>
        <authorList>
            <person name="Huo Y."/>
        </authorList>
    </citation>
    <scope>NUCLEOTIDE SEQUENCE [LARGE SCALE GENOMIC DNA]</scope>
    <source>
        <strain evidence="3">CCBAU 65647</strain>
    </source>
</reference>
<gene>
    <name evidence="2" type="ORF">EFQ99_18020</name>
</gene>
<evidence type="ECO:0000256" key="1">
    <source>
        <dbReference type="SAM" id="Phobius"/>
    </source>
</evidence>
<feature type="transmembrane region" description="Helical" evidence="1">
    <location>
        <begin position="75"/>
        <end position="98"/>
    </location>
</feature>
<evidence type="ECO:0000313" key="2">
    <source>
        <dbReference type="EMBL" id="RUM23885.1"/>
    </source>
</evidence>
<organism evidence="2 3">
    <name type="scientific">Rhizobium vallis</name>
    <dbReference type="NCBI Taxonomy" id="634290"/>
    <lineage>
        <taxon>Bacteria</taxon>
        <taxon>Pseudomonadati</taxon>
        <taxon>Pseudomonadota</taxon>
        <taxon>Alphaproteobacteria</taxon>
        <taxon>Hyphomicrobiales</taxon>
        <taxon>Rhizobiaceae</taxon>
        <taxon>Rhizobium/Agrobacterium group</taxon>
        <taxon>Rhizobium</taxon>
    </lineage>
</organism>
<keyword evidence="1" id="KW-1133">Transmembrane helix</keyword>
<dbReference type="Proteomes" id="UP000278823">
    <property type="component" value="Unassembled WGS sequence"/>
</dbReference>
<evidence type="ECO:0000313" key="3">
    <source>
        <dbReference type="Proteomes" id="UP000278823"/>
    </source>
</evidence>
<keyword evidence="1" id="KW-0812">Transmembrane</keyword>
<sequence>MATALVFQLAGFNRPGVFAQALIRKFAGKEIAWGEGFETGVEDRTVRLVGGLGMAVRTAQLRSGQFFSPGMHHAVLIRVTVLATTSMIYSIFATLARARVWATSETRRSLLTSAGQSASNGP</sequence>
<name>A0A3S0TAM5_9HYPH</name>
<comment type="caution">
    <text evidence="2">The sequence shown here is derived from an EMBL/GenBank/DDBJ whole genome shotgun (WGS) entry which is preliminary data.</text>
</comment>
<proteinExistence type="predicted"/>
<accession>A0A3S0TAM5</accession>